<evidence type="ECO:0000313" key="2">
    <source>
        <dbReference type="EMBL" id="EYC38704.1"/>
    </source>
</evidence>
<dbReference type="AlphaFoldDB" id="A0A016WFV4"/>
<keyword evidence="3" id="KW-1185">Reference proteome</keyword>
<dbReference type="Proteomes" id="UP000024635">
    <property type="component" value="Unassembled WGS sequence"/>
</dbReference>
<feature type="transmembrane region" description="Helical" evidence="1">
    <location>
        <begin position="20"/>
        <end position="36"/>
    </location>
</feature>
<reference evidence="3" key="1">
    <citation type="journal article" date="2015" name="Nat. Genet.">
        <title>The genome and transcriptome of the zoonotic hookworm Ancylostoma ceylanicum identify infection-specific gene families.</title>
        <authorList>
            <person name="Schwarz E.M."/>
            <person name="Hu Y."/>
            <person name="Antoshechkin I."/>
            <person name="Miller M.M."/>
            <person name="Sternberg P.W."/>
            <person name="Aroian R.V."/>
        </authorList>
    </citation>
    <scope>NUCLEOTIDE SEQUENCE</scope>
    <source>
        <strain evidence="3">HY135</strain>
    </source>
</reference>
<proteinExistence type="predicted"/>
<gene>
    <name evidence="2" type="primary">Acey_s0701.g1653</name>
    <name evidence="2" type="ORF">Y032_0701g1653</name>
</gene>
<protein>
    <submittedName>
        <fullName evidence="2">Uncharacterized protein</fullName>
    </submittedName>
</protein>
<sequence>MSLARQMRRQLTRSGLRRYLYTAAAILLLFLMYRWLTRRPEYSSMYGYRGERPRPSLRLPKINLLTSHFPIVNTGVSTFSPAPAIADASVNFALVSVTTRSLLERTKREAIRTERCKITQSRLSQFILCWESRMRRYQ</sequence>
<name>A0A016WFV4_9BILA</name>
<dbReference type="EMBL" id="JARK01000301">
    <property type="protein sequence ID" value="EYC38704.1"/>
    <property type="molecule type" value="Genomic_DNA"/>
</dbReference>
<evidence type="ECO:0000313" key="3">
    <source>
        <dbReference type="Proteomes" id="UP000024635"/>
    </source>
</evidence>
<organism evidence="2 3">
    <name type="scientific">Ancylostoma ceylanicum</name>
    <dbReference type="NCBI Taxonomy" id="53326"/>
    <lineage>
        <taxon>Eukaryota</taxon>
        <taxon>Metazoa</taxon>
        <taxon>Ecdysozoa</taxon>
        <taxon>Nematoda</taxon>
        <taxon>Chromadorea</taxon>
        <taxon>Rhabditida</taxon>
        <taxon>Rhabditina</taxon>
        <taxon>Rhabditomorpha</taxon>
        <taxon>Strongyloidea</taxon>
        <taxon>Ancylostomatidae</taxon>
        <taxon>Ancylostomatinae</taxon>
        <taxon>Ancylostoma</taxon>
    </lineage>
</organism>
<evidence type="ECO:0000256" key="1">
    <source>
        <dbReference type="SAM" id="Phobius"/>
    </source>
</evidence>
<keyword evidence="1" id="KW-1133">Transmembrane helix</keyword>
<accession>A0A016WFV4</accession>
<keyword evidence="1" id="KW-0472">Membrane</keyword>
<keyword evidence="1" id="KW-0812">Transmembrane</keyword>
<comment type="caution">
    <text evidence="2">The sequence shown here is derived from an EMBL/GenBank/DDBJ whole genome shotgun (WGS) entry which is preliminary data.</text>
</comment>